<feature type="transmembrane region" description="Helical" evidence="11">
    <location>
        <begin position="6"/>
        <end position="25"/>
    </location>
</feature>
<dbReference type="GO" id="GO:0009512">
    <property type="term" value="C:cytochrome b6f complex"/>
    <property type="evidence" value="ECO:0007669"/>
    <property type="project" value="InterPro"/>
</dbReference>
<gene>
    <name evidence="11 12" type="primary">petL</name>
</gene>
<comment type="function">
    <text evidence="9 11">Component of the cytochrome b6-f complex, which mediates electron transfer between photosystem II (PSII) and photosystem I (PSI), cyclic electron flow around PSI, and state transitions. PetL is important for photoautotrophic growth as well as for electron transfer efficiency and stability of the cytochrome b6-f complex.</text>
</comment>
<proteinExistence type="inferred from homology"/>
<keyword evidence="11" id="KW-0602">Photosynthesis</keyword>
<dbReference type="InterPro" id="IPR007802">
    <property type="entry name" value="Cyt_b6/f_cplx_su6"/>
</dbReference>
<sequence length="31" mass="3565">MPTTISYFGFLFTLLIFTLVLFIGLSNIRLI</sequence>
<dbReference type="AlphaFoldDB" id="A0A0Y0BQ98"/>
<evidence type="ECO:0000256" key="9">
    <source>
        <dbReference type="ARBA" id="ARBA00025197"/>
    </source>
</evidence>
<keyword evidence="12" id="KW-0150">Chloroplast</keyword>
<accession>A0A0Y0BQ98</accession>
<keyword evidence="6 11" id="KW-1133">Transmembrane helix</keyword>
<evidence type="ECO:0000256" key="11">
    <source>
        <dbReference type="HAMAP-Rule" id="MF_00433"/>
    </source>
</evidence>
<dbReference type="GeneID" id="26892849"/>
<organism evidence="12">
    <name type="scientific">Torreya fargesii</name>
    <dbReference type="NCBI Taxonomy" id="120259"/>
    <lineage>
        <taxon>Eukaryota</taxon>
        <taxon>Viridiplantae</taxon>
        <taxon>Streptophyta</taxon>
        <taxon>Embryophyta</taxon>
        <taxon>Tracheophyta</taxon>
        <taxon>Spermatophyta</taxon>
        <taxon>Pinopsida</taxon>
        <taxon>Pinidae</taxon>
        <taxon>Conifers II</taxon>
        <taxon>Cupressales</taxon>
        <taxon>Taxaceae</taxon>
        <taxon>Torreya</taxon>
    </lineage>
</organism>
<dbReference type="HAMAP" id="MF_00433">
    <property type="entry name" value="Cytb6_f_PetL"/>
    <property type="match status" value="1"/>
</dbReference>
<geneLocation type="chloroplast" evidence="12"/>
<evidence type="ECO:0000256" key="6">
    <source>
        <dbReference type="ARBA" id="ARBA00022989"/>
    </source>
</evidence>
<evidence type="ECO:0000256" key="5">
    <source>
        <dbReference type="ARBA" id="ARBA00022982"/>
    </source>
</evidence>
<name>A0A0Y0BQ98_9CONI</name>
<reference evidence="12" key="1">
    <citation type="journal article" date="2016" name="Mitochondrial DNA A DNA Mapp Seq Anal">
        <title>The complete chloroplast genome of Torreya fargesii (Taxaceae).</title>
        <authorList>
            <person name="Tao K."/>
            <person name="Gao L."/>
            <person name="Li J."/>
            <person name="Chen S."/>
            <person name="Su Y."/>
            <person name="Wang T."/>
        </authorList>
    </citation>
    <scope>NUCLEOTIDE SEQUENCE</scope>
</reference>
<dbReference type="GO" id="GO:0015979">
    <property type="term" value="P:photosynthesis"/>
    <property type="evidence" value="ECO:0007669"/>
    <property type="project" value="UniProtKB-KW"/>
</dbReference>
<comment type="similarity">
    <text evidence="11">Belongs to the PetL family.</text>
</comment>
<keyword evidence="3" id="KW-0691">RNA editing</keyword>
<dbReference type="Pfam" id="PF05115">
    <property type="entry name" value="PetL"/>
    <property type="match status" value="1"/>
</dbReference>
<evidence type="ECO:0000256" key="7">
    <source>
        <dbReference type="ARBA" id="ARBA00023078"/>
    </source>
</evidence>
<evidence type="ECO:0000256" key="3">
    <source>
        <dbReference type="ARBA" id="ARBA00022495"/>
    </source>
</evidence>
<evidence type="ECO:0000256" key="1">
    <source>
        <dbReference type="ARBA" id="ARBA00004167"/>
    </source>
</evidence>
<comment type="subunit">
    <text evidence="10 11">The 4 large subunits of the cytochrome b6-f complex are cytochrome b6, subunit IV (17 kDa polypeptide, PetD), cytochrome f and the Rieske protein, while the 4 small subunits are PetG, PetL, PetM and PetN. The complex functions as a dimer.</text>
</comment>
<protein>
    <recommendedName>
        <fullName evidence="11">Cytochrome b6-f complex subunit 6</fullName>
    </recommendedName>
    <alternativeName>
        <fullName evidence="11">Cytochrome b6-f complex subunit PetL</fullName>
    </alternativeName>
    <alternativeName>
        <fullName evidence="11">Cytochrome b6-f complex subunit VI</fullName>
    </alternativeName>
</protein>
<evidence type="ECO:0000313" key="12">
    <source>
        <dbReference type="EMBL" id="AMB21079.1"/>
    </source>
</evidence>
<evidence type="ECO:0000256" key="10">
    <source>
        <dbReference type="ARBA" id="ARBA00025834"/>
    </source>
</evidence>
<evidence type="ECO:0000256" key="2">
    <source>
        <dbReference type="ARBA" id="ARBA00022448"/>
    </source>
</evidence>
<keyword evidence="2 11" id="KW-0813">Transport</keyword>
<dbReference type="GO" id="GO:0009535">
    <property type="term" value="C:chloroplast thylakoid membrane"/>
    <property type="evidence" value="ECO:0007669"/>
    <property type="project" value="UniProtKB-SubCell"/>
</dbReference>
<keyword evidence="12" id="KW-0934">Plastid</keyword>
<keyword evidence="8 11" id="KW-0472">Membrane</keyword>
<dbReference type="GO" id="GO:0009055">
    <property type="term" value="F:electron transfer activity"/>
    <property type="evidence" value="ECO:0007669"/>
    <property type="project" value="InterPro"/>
</dbReference>
<dbReference type="RefSeq" id="YP_009233169.1">
    <property type="nucleotide sequence ID" value="NC_029398.1"/>
</dbReference>
<comment type="subcellular location">
    <subcellularLocation>
        <location evidence="1">Membrane</location>
        <topology evidence="1">Single-pass membrane protein</topology>
    </subcellularLocation>
    <subcellularLocation>
        <location evidence="11">Plastid</location>
        <location evidence="11">Chloroplast thylakoid membrane</location>
        <topology evidence="11">Single-pass membrane protein</topology>
    </subcellularLocation>
</comment>
<dbReference type="EMBL" id="KT027377">
    <property type="protein sequence ID" value="AMB21079.1"/>
    <property type="molecule type" value="Genomic_DNA"/>
</dbReference>
<keyword evidence="7 11" id="KW-0793">Thylakoid</keyword>
<keyword evidence="4 11" id="KW-0812">Transmembrane</keyword>
<evidence type="ECO:0000256" key="4">
    <source>
        <dbReference type="ARBA" id="ARBA00022692"/>
    </source>
</evidence>
<keyword evidence="5 11" id="KW-0249">Electron transport</keyword>
<evidence type="ECO:0000256" key="8">
    <source>
        <dbReference type="ARBA" id="ARBA00023136"/>
    </source>
</evidence>